<feature type="non-terminal residue" evidence="13">
    <location>
        <position position="78"/>
    </location>
</feature>
<evidence type="ECO:0000256" key="7">
    <source>
        <dbReference type="ARBA" id="ARBA00022927"/>
    </source>
</evidence>
<accession>A0A0D7A993</accession>
<comment type="similarity">
    <text evidence="2 11">Belongs to the small Tim family.</text>
</comment>
<evidence type="ECO:0000256" key="5">
    <source>
        <dbReference type="ARBA" id="ARBA00022792"/>
    </source>
</evidence>
<dbReference type="GO" id="GO:0046872">
    <property type="term" value="F:metal ion binding"/>
    <property type="evidence" value="ECO:0007669"/>
    <property type="project" value="UniProtKB-KW"/>
</dbReference>
<dbReference type="InterPro" id="IPR004217">
    <property type="entry name" value="Tim10-like"/>
</dbReference>
<gene>
    <name evidence="13" type="ORF">FISHEDRAFT_20711</name>
</gene>
<keyword evidence="5 11" id="KW-0472">Membrane</keyword>
<sequence length="78" mass="9098">MDGGNFSAAEQAHIQKLMEKRTIEDMMKSYSNMIDKCFNTCCNDFTSKALSTKEEQCINFCADKFLKYSERVSMRFQE</sequence>
<comment type="function">
    <text evidence="11">Mitochondrial intermembrane chaperone that participates in the import and insertion of some multi-pass transmembrane proteins into the mitochondrial inner membrane. Also required for the transfer of beta-barrel precursors from the TOM complex to the sorting and assembly machinery (SAM complex) of the outer membrane. Acts as a chaperone-like protein that protects the hydrophobic precursors from aggregation and guide them through the mitochondrial intermembrane space.</text>
</comment>
<evidence type="ECO:0000256" key="9">
    <source>
        <dbReference type="ARBA" id="ARBA00023128"/>
    </source>
</evidence>
<keyword evidence="3 11" id="KW-0813">Transport</keyword>
<keyword evidence="8 11" id="KW-0811">Translocation</keyword>
<keyword evidence="6" id="KW-0862">Zinc</keyword>
<keyword evidence="9 11" id="KW-0496">Mitochondrion</keyword>
<evidence type="ECO:0000313" key="13">
    <source>
        <dbReference type="EMBL" id="KIY46516.1"/>
    </source>
</evidence>
<dbReference type="Pfam" id="PF02953">
    <property type="entry name" value="zf-Tim10_DDP"/>
    <property type="match status" value="1"/>
</dbReference>
<dbReference type="InterPro" id="IPR050673">
    <property type="entry name" value="Mito_inner_translocase_sub"/>
</dbReference>
<keyword evidence="10 11" id="KW-1015">Disulfide bond</keyword>
<dbReference type="AlphaFoldDB" id="A0A0D7A993"/>
<keyword evidence="7 11" id="KW-0653">Protein transport</keyword>
<evidence type="ECO:0000256" key="8">
    <source>
        <dbReference type="ARBA" id="ARBA00023010"/>
    </source>
</evidence>
<proteinExistence type="inferred from homology"/>
<keyword evidence="11" id="KW-0143">Chaperone</keyword>
<evidence type="ECO:0000256" key="2">
    <source>
        <dbReference type="ARBA" id="ARBA00006720"/>
    </source>
</evidence>
<dbReference type="GO" id="GO:0005743">
    <property type="term" value="C:mitochondrial inner membrane"/>
    <property type="evidence" value="ECO:0007669"/>
    <property type="project" value="UniProtKB-SubCell"/>
</dbReference>
<comment type="subunit">
    <text evidence="11">Heterohexamer.</text>
</comment>
<keyword evidence="4" id="KW-0479">Metal-binding</keyword>
<evidence type="ECO:0000313" key="14">
    <source>
        <dbReference type="Proteomes" id="UP000054144"/>
    </source>
</evidence>
<keyword evidence="14" id="KW-1185">Reference proteome</keyword>
<dbReference type="InterPro" id="IPR035427">
    <property type="entry name" value="Tim10-like_dom_sf"/>
</dbReference>
<evidence type="ECO:0000259" key="12">
    <source>
        <dbReference type="Pfam" id="PF02953"/>
    </source>
</evidence>
<reference evidence="13 14" key="1">
    <citation type="journal article" date="2015" name="Fungal Genet. Biol.">
        <title>Evolution of novel wood decay mechanisms in Agaricales revealed by the genome sequences of Fistulina hepatica and Cylindrobasidium torrendii.</title>
        <authorList>
            <person name="Floudas D."/>
            <person name="Held B.W."/>
            <person name="Riley R."/>
            <person name="Nagy L.G."/>
            <person name="Koehler G."/>
            <person name="Ransdell A.S."/>
            <person name="Younus H."/>
            <person name="Chow J."/>
            <person name="Chiniquy J."/>
            <person name="Lipzen A."/>
            <person name="Tritt A."/>
            <person name="Sun H."/>
            <person name="Haridas S."/>
            <person name="LaButti K."/>
            <person name="Ohm R.A."/>
            <person name="Kues U."/>
            <person name="Blanchette R.A."/>
            <person name="Grigoriev I.V."/>
            <person name="Minto R.E."/>
            <person name="Hibbett D.S."/>
        </authorList>
    </citation>
    <scope>NUCLEOTIDE SEQUENCE [LARGE SCALE GENOMIC DNA]</scope>
    <source>
        <strain evidence="13 14">ATCC 64428</strain>
    </source>
</reference>
<evidence type="ECO:0000256" key="11">
    <source>
        <dbReference type="RuleBase" id="RU367043"/>
    </source>
</evidence>
<dbReference type="SUPFAM" id="SSF144122">
    <property type="entry name" value="Tim10-like"/>
    <property type="match status" value="1"/>
</dbReference>
<comment type="subcellular location">
    <subcellularLocation>
        <location evidence="1 11">Mitochondrion inner membrane</location>
        <topology evidence="1 11">Peripheral membrane protein</topology>
        <orientation evidence="1 11">Intermembrane side</orientation>
    </subcellularLocation>
</comment>
<name>A0A0D7A993_9AGAR</name>
<keyword evidence="5 11" id="KW-0999">Mitochondrion inner membrane</keyword>
<evidence type="ECO:0000256" key="1">
    <source>
        <dbReference type="ARBA" id="ARBA00004137"/>
    </source>
</evidence>
<organism evidence="13 14">
    <name type="scientific">Fistulina hepatica ATCC 64428</name>
    <dbReference type="NCBI Taxonomy" id="1128425"/>
    <lineage>
        <taxon>Eukaryota</taxon>
        <taxon>Fungi</taxon>
        <taxon>Dikarya</taxon>
        <taxon>Basidiomycota</taxon>
        <taxon>Agaricomycotina</taxon>
        <taxon>Agaricomycetes</taxon>
        <taxon>Agaricomycetidae</taxon>
        <taxon>Agaricales</taxon>
        <taxon>Fistulinaceae</taxon>
        <taxon>Fistulina</taxon>
    </lineage>
</organism>
<evidence type="ECO:0000256" key="4">
    <source>
        <dbReference type="ARBA" id="ARBA00022723"/>
    </source>
</evidence>
<dbReference type="Gene3D" id="1.10.287.810">
    <property type="entry name" value="Mitochondrial import inner membrane translocase subunit tim13 like domains"/>
    <property type="match status" value="1"/>
</dbReference>
<evidence type="ECO:0000256" key="3">
    <source>
        <dbReference type="ARBA" id="ARBA00022448"/>
    </source>
</evidence>
<dbReference type="PANTHER" id="PTHR13172">
    <property type="entry name" value="MITOCHONDRIAL IMPORT INNER MEMBRANE TRANSLOCASE SUBUNIT TIM9B"/>
    <property type="match status" value="1"/>
</dbReference>
<dbReference type="GO" id="GO:0015031">
    <property type="term" value="P:protein transport"/>
    <property type="evidence" value="ECO:0007669"/>
    <property type="project" value="UniProtKB-KW"/>
</dbReference>
<dbReference type="Proteomes" id="UP000054144">
    <property type="component" value="Unassembled WGS sequence"/>
</dbReference>
<protein>
    <recommendedName>
        <fullName evidence="11">Mitochondrial import inner membrane translocase subunit</fullName>
    </recommendedName>
</protein>
<comment type="domain">
    <text evidence="11">The twin CX3C motif contains 4 conserved Cys residues that form 2 disulfide bonds in the mitochondrial intermembrane space.</text>
</comment>
<feature type="domain" description="Tim10-like" evidence="12">
    <location>
        <begin position="15"/>
        <end position="78"/>
    </location>
</feature>
<dbReference type="OrthoDB" id="1551503at2759"/>
<evidence type="ECO:0000256" key="10">
    <source>
        <dbReference type="ARBA" id="ARBA00023157"/>
    </source>
</evidence>
<dbReference type="EMBL" id="KN882028">
    <property type="protein sequence ID" value="KIY46516.1"/>
    <property type="molecule type" value="Genomic_DNA"/>
</dbReference>
<evidence type="ECO:0000256" key="6">
    <source>
        <dbReference type="ARBA" id="ARBA00022833"/>
    </source>
</evidence>